<dbReference type="Gene3D" id="1.10.287.130">
    <property type="match status" value="1"/>
</dbReference>
<keyword evidence="11 15" id="KW-1133">Transmembrane helix</keyword>
<dbReference type="InterPro" id="IPR003594">
    <property type="entry name" value="HATPase_dom"/>
</dbReference>
<feature type="domain" description="Histidine kinase" evidence="16">
    <location>
        <begin position="261"/>
        <end position="513"/>
    </location>
</feature>
<dbReference type="EC" id="2.7.13.3" evidence="3"/>
<dbReference type="GO" id="GO:0005524">
    <property type="term" value="F:ATP binding"/>
    <property type="evidence" value="ECO:0007669"/>
    <property type="project" value="UniProtKB-KW"/>
</dbReference>
<dbReference type="PRINTS" id="PR00344">
    <property type="entry name" value="BCTRLSENSOR"/>
</dbReference>
<dbReference type="CDD" id="cd06225">
    <property type="entry name" value="HAMP"/>
    <property type="match status" value="1"/>
</dbReference>
<dbReference type="SMART" id="SM00387">
    <property type="entry name" value="HATPase_c"/>
    <property type="match status" value="1"/>
</dbReference>
<dbReference type="InterPro" id="IPR050398">
    <property type="entry name" value="HssS/ArlS-like"/>
</dbReference>
<gene>
    <name evidence="18" type="ORF">COO20_16845</name>
</gene>
<keyword evidence="13 15" id="KW-0472">Membrane</keyword>
<keyword evidence="12" id="KW-0902">Two-component regulatory system</keyword>
<feature type="compositionally biased region" description="Polar residues" evidence="14">
    <location>
        <begin position="454"/>
        <end position="463"/>
    </location>
</feature>
<evidence type="ECO:0000313" key="18">
    <source>
        <dbReference type="EMBL" id="PKR52963.1"/>
    </source>
</evidence>
<feature type="region of interest" description="Disordered" evidence="14">
    <location>
        <begin position="434"/>
        <end position="463"/>
    </location>
</feature>
<keyword evidence="8" id="KW-0547">Nucleotide-binding</keyword>
<dbReference type="PROSITE" id="PS50885">
    <property type="entry name" value="HAMP"/>
    <property type="match status" value="1"/>
</dbReference>
<evidence type="ECO:0000259" key="16">
    <source>
        <dbReference type="PROSITE" id="PS50109"/>
    </source>
</evidence>
<evidence type="ECO:0000256" key="14">
    <source>
        <dbReference type="SAM" id="MobiDB-lite"/>
    </source>
</evidence>
<evidence type="ECO:0000256" key="4">
    <source>
        <dbReference type="ARBA" id="ARBA00022475"/>
    </source>
</evidence>
<comment type="caution">
    <text evidence="18">The sequence shown here is derived from an EMBL/GenBank/DDBJ whole genome shotgun (WGS) entry which is preliminary data.</text>
</comment>
<dbReference type="SUPFAM" id="SSF158472">
    <property type="entry name" value="HAMP domain-like"/>
    <property type="match status" value="1"/>
</dbReference>
<evidence type="ECO:0000256" key="10">
    <source>
        <dbReference type="ARBA" id="ARBA00022840"/>
    </source>
</evidence>
<dbReference type="SMART" id="SM00388">
    <property type="entry name" value="HisKA"/>
    <property type="match status" value="1"/>
</dbReference>
<organism evidence="18 19">
    <name type="scientific">Thalassospira marina</name>
    <dbReference type="NCBI Taxonomy" id="2048283"/>
    <lineage>
        <taxon>Bacteria</taxon>
        <taxon>Pseudomonadati</taxon>
        <taxon>Pseudomonadota</taxon>
        <taxon>Alphaproteobacteria</taxon>
        <taxon>Rhodospirillales</taxon>
        <taxon>Thalassospiraceae</taxon>
        <taxon>Thalassospira</taxon>
    </lineage>
</organism>
<dbReference type="SMART" id="SM00304">
    <property type="entry name" value="HAMP"/>
    <property type="match status" value="1"/>
</dbReference>
<reference evidence="18 19" key="1">
    <citation type="submission" date="2017-09" db="EMBL/GenBank/DDBJ databases">
        <title>Biodiversity and function of Thalassospira species in the particle-attached aromatic-hydrocarbon-degrading consortia from the surface seawater of the South China Sea.</title>
        <authorList>
            <person name="Dong C."/>
            <person name="Liu R."/>
            <person name="Shao Z."/>
        </authorList>
    </citation>
    <scope>NUCLEOTIDE SEQUENCE [LARGE SCALE GENOMIC DNA]</scope>
    <source>
        <strain evidence="18 19">CSC1P2</strain>
    </source>
</reference>
<evidence type="ECO:0000256" key="2">
    <source>
        <dbReference type="ARBA" id="ARBA00004651"/>
    </source>
</evidence>
<keyword evidence="9 18" id="KW-0418">Kinase</keyword>
<comment type="subcellular location">
    <subcellularLocation>
        <location evidence="2">Cell membrane</location>
        <topology evidence="2">Multi-pass membrane protein</topology>
    </subcellularLocation>
</comment>
<accession>A0A2N3KR60</accession>
<evidence type="ECO:0000259" key="17">
    <source>
        <dbReference type="PROSITE" id="PS50885"/>
    </source>
</evidence>
<dbReference type="SUPFAM" id="SSF55874">
    <property type="entry name" value="ATPase domain of HSP90 chaperone/DNA topoisomerase II/histidine kinase"/>
    <property type="match status" value="1"/>
</dbReference>
<sequence>MRGRLFWKILVGFAITFVGIAEGIWLLFQFYGHPPTPYLIGYLSATVPGYVEMASRAAERGGEPALKQLVADWPRAERERLTYSVIPAAIAQKAQSDAAGNVAPTEQELAEWSEKTGSPTRRLTPAQLREGYIAAHQAWETGSITRNVQTADGQWLQLQFDAADIVAQLPRDRHLNIPMPMIIAGVTGGLIFSAFLAWYLTRPILQLRKGFEQLSAGEMSHRLRPKMGRRRDEIADLARDFDHMAGRLQQLIGARDRLLNDVSHELRSPLARMQMAVALARQKPERVESSFDRIEKETIRLDELVGGLLTLSRVESGAAHQPVHLDLDHLLGRVISDARFEAEGLGINVKADLVVRRDHFGAVPVVLGNAELLRRAFENVIRNALHHTLAGQLVEIAASANYDRQFFDITIADRGPGIAPDMLETVFDPFTRDAGAAGQKGETGEEGKTGGVTPVSQGSAGNTGNDGFIASKSGFGLGLSIAKRAIEAHGGSITARNRDDGGLVMHIALPFILRLDGESDA</sequence>
<dbReference type="PROSITE" id="PS50109">
    <property type="entry name" value="HIS_KIN"/>
    <property type="match status" value="1"/>
</dbReference>
<dbReference type="InterPro" id="IPR036890">
    <property type="entry name" value="HATPase_C_sf"/>
</dbReference>
<feature type="domain" description="HAMP" evidence="17">
    <location>
        <begin position="198"/>
        <end position="253"/>
    </location>
</feature>
<name>A0A2N3KR60_9PROT</name>
<comment type="catalytic activity">
    <reaction evidence="1">
        <text>ATP + protein L-histidine = ADP + protein N-phospho-L-histidine.</text>
        <dbReference type="EC" id="2.7.13.3"/>
    </reaction>
</comment>
<dbReference type="Proteomes" id="UP000233597">
    <property type="component" value="Unassembled WGS sequence"/>
</dbReference>
<evidence type="ECO:0000256" key="12">
    <source>
        <dbReference type="ARBA" id="ARBA00023012"/>
    </source>
</evidence>
<evidence type="ECO:0000256" key="9">
    <source>
        <dbReference type="ARBA" id="ARBA00022777"/>
    </source>
</evidence>
<dbReference type="CDD" id="cd00082">
    <property type="entry name" value="HisKA"/>
    <property type="match status" value="1"/>
</dbReference>
<proteinExistence type="predicted"/>
<dbReference type="InterPro" id="IPR004358">
    <property type="entry name" value="Sig_transdc_His_kin-like_C"/>
</dbReference>
<evidence type="ECO:0000256" key="13">
    <source>
        <dbReference type="ARBA" id="ARBA00023136"/>
    </source>
</evidence>
<dbReference type="AlphaFoldDB" id="A0A2N3KR60"/>
<dbReference type="Pfam" id="PF00512">
    <property type="entry name" value="HisKA"/>
    <property type="match status" value="1"/>
</dbReference>
<evidence type="ECO:0000256" key="3">
    <source>
        <dbReference type="ARBA" id="ARBA00012438"/>
    </source>
</evidence>
<dbReference type="OrthoDB" id="9815202at2"/>
<feature type="transmembrane region" description="Helical" evidence="15">
    <location>
        <begin position="181"/>
        <end position="200"/>
    </location>
</feature>
<evidence type="ECO:0000256" key="15">
    <source>
        <dbReference type="SAM" id="Phobius"/>
    </source>
</evidence>
<keyword evidence="7 15" id="KW-0812">Transmembrane</keyword>
<dbReference type="GO" id="GO:0005886">
    <property type="term" value="C:plasma membrane"/>
    <property type="evidence" value="ECO:0007669"/>
    <property type="project" value="UniProtKB-SubCell"/>
</dbReference>
<evidence type="ECO:0000256" key="7">
    <source>
        <dbReference type="ARBA" id="ARBA00022692"/>
    </source>
</evidence>
<dbReference type="SUPFAM" id="SSF47384">
    <property type="entry name" value="Homodimeric domain of signal transducing histidine kinase"/>
    <property type="match status" value="1"/>
</dbReference>
<dbReference type="Gene3D" id="3.30.565.10">
    <property type="entry name" value="Histidine kinase-like ATPase, C-terminal domain"/>
    <property type="match status" value="1"/>
</dbReference>
<dbReference type="InterPro" id="IPR036097">
    <property type="entry name" value="HisK_dim/P_sf"/>
</dbReference>
<evidence type="ECO:0000256" key="8">
    <source>
        <dbReference type="ARBA" id="ARBA00022741"/>
    </source>
</evidence>
<dbReference type="PANTHER" id="PTHR45528:SF1">
    <property type="entry name" value="SENSOR HISTIDINE KINASE CPXA"/>
    <property type="match status" value="1"/>
</dbReference>
<evidence type="ECO:0000256" key="11">
    <source>
        <dbReference type="ARBA" id="ARBA00022989"/>
    </source>
</evidence>
<evidence type="ECO:0000256" key="5">
    <source>
        <dbReference type="ARBA" id="ARBA00022553"/>
    </source>
</evidence>
<evidence type="ECO:0000313" key="19">
    <source>
        <dbReference type="Proteomes" id="UP000233597"/>
    </source>
</evidence>
<evidence type="ECO:0000256" key="6">
    <source>
        <dbReference type="ARBA" id="ARBA00022679"/>
    </source>
</evidence>
<keyword evidence="5" id="KW-0597">Phosphoprotein</keyword>
<dbReference type="EMBL" id="NWTK01000011">
    <property type="protein sequence ID" value="PKR52963.1"/>
    <property type="molecule type" value="Genomic_DNA"/>
</dbReference>
<dbReference type="InterPro" id="IPR003661">
    <property type="entry name" value="HisK_dim/P_dom"/>
</dbReference>
<keyword evidence="4" id="KW-1003">Cell membrane</keyword>
<dbReference type="InterPro" id="IPR003660">
    <property type="entry name" value="HAMP_dom"/>
</dbReference>
<dbReference type="InterPro" id="IPR005467">
    <property type="entry name" value="His_kinase_dom"/>
</dbReference>
<dbReference type="PANTHER" id="PTHR45528">
    <property type="entry name" value="SENSOR HISTIDINE KINASE CPXA"/>
    <property type="match status" value="1"/>
</dbReference>
<dbReference type="Gene3D" id="1.10.8.500">
    <property type="entry name" value="HAMP domain in histidine kinase"/>
    <property type="match status" value="1"/>
</dbReference>
<protein>
    <recommendedName>
        <fullName evidence="3">histidine kinase</fullName>
        <ecNumber evidence="3">2.7.13.3</ecNumber>
    </recommendedName>
</protein>
<dbReference type="GO" id="GO:0000155">
    <property type="term" value="F:phosphorelay sensor kinase activity"/>
    <property type="evidence" value="ECO:0007669"/>
    <property type="project" value="InterPro"/>
</dbReference>
<dbReference type="Pfam" id="PF02518">
    <property type="entry name" value="HATPase_c"/>
    <property type="match status" value="1"/>
</dbReference>
<keyword evidence="6" id="KW-0808">Transferase</keyword>
<evidence type="ECO:0000256" key="1">
    <source>
        <dbReference type="ARBA" id="ARBA00000085"/>
    </source>
</evidence>
<keyword evidence="10" id="KW-0067">ATP-binding</keyword>
<feature type="transmembrane region" description="Helical" evidence="15">
    <location>
        <begin position="6"/>
        <end position="28"/>
    </location>
</feature>
<dbReference type="Pfam" id="PF00672">
    <property type="entry name" value="HAMP"/>
    <property type="match status" value="1"/>
</dbReference>
<dbReference type="RefSeq" id="WP_101268652.1">
    <property type="nucleotide sequence ID" value="NZ_NWTK01000011.1"/>
</dbReference>